<proteinExistence type="predicted"/>
<evidence type="ECO:0000313" key="2">
    <source>
        <dbReference type="Proteomes" id="UP001143910"/>
    </source>
</evidence>
<name>A0ACC1MZH5_9HYPO</name>
<organism evidence="1 2">
    <name type="scientific">Zarea fungicola</name>
    <dbReference type="NCBI Taxonomy" id="93591"/>
    <lineage>
        <taxon>Eukaryota</taxon>
        <taxon>Fungi</taxon>
        <taxon>Dikarya</taxon>
        <taxon>Ascomycota</taxon>
        <taxon>Pezizomycotina</taxon>
        <taxon>Sordariomycetes</taxon>
        <taxon>Hypocreomycetidae</taxon>
        <taxon>Hypocreales</taxon>
        <taxon>Cordycipitaceae</taxon>
        <taxon>Zarea</taxon>
    </lineage>
</organism>
<comment type="caution">
    <text evidence="1">The sequence shown here is derived from an EMBL/GenBank/DDBJ whole genome shotgun (WGS) entry which is preliminary data.</text>
</comment>
<dbReference type="Proteomes" id="UP001143910">
    <property type="component" value="Unassembled WGS sequence"/>
</dbReference>
<accession>A0ACC1MZH5</accession>
<evidence type="ECO:0000313" key="1">
    <source>
        <dbReference type="EMBL" id="KAJ2972397.1"/>
    </source>
</evidence>
<sequence>MQYTLVLAALAAPVALASGVVTDCSASTVHAGAVIGGNLFKVTINGVSDPHNVLCGLLNTNINLETSITHFNPPINTNSDGLRCSTGDNPDPFKTLKFSIVLDKHSPTDQLNAIRSALFDAFNNRPEFGGNLQDFSCNLSGTIA</sequence>
<gene>
    <name evidence="1" type="ORF">NQ176_g7182</name>
</gene>
<reference evidence="1" key="1">
    <citation type="submission" date="2022-08" db="EMBL/GenBank/DDBJ databases">
        <title>Genome Sequence of Lecanicillium fungicola.</title>
        <authorList>
            <person name="Buettner E."/>
        </authorList>
    </citation>
    <scope>NUCLEOTIDE SEQUENCE</scope>
    <source>
        <strain evidence="1">Babe33</strain>
    </source>
</reference>
<protein>
    <submittedName>
        <fullName evidence="1">Uncharacterized protein</fullName>
    </submittedName>
</protein>
<dbReference type="EMBL" id="JANJQO010001157">
    <property type="protein sequence ID" value="KAJ2972397.1"/>
    <property type="molecule type" value="Genomic_DNA"/>
</dbReference>
<keyword evidence="2" id="KW-1185">Reference proteome</keyword>